<proteinExistence type="predicted"/>
<keyword evidence="4" id="KW-1185">Reference proteome</keyword>
<dbReference type="Proteomes" id="UP000615446">
    <property type="component" value="Unassembled WGS sequence"/>
</dbReference>
<dbReference type="EMBL" id="BEXD01000236">
    <property type="protein sequence ID" value="GBB85611.1"/>
    <property type="molecule type" value="Genomic_DNA"/>
</dbReference>
<comment type="caution">
    <text evidence="2">The sequence shown here is derived from an EMBL/GenBank/DDBJ whole genome shotgun (WGS) entry which is preliminary data.</text>
</comment>
<gene>
    <name evidence="3" type="ORF">RCL2_002423600</name>
    <name evidence="2" type="ORF">RclHR1_01210019</name>
</gene>
<name>A0A2Z6QLD4_9GLOM</name>
<dbReference type="AlphaFoldDB" id="A0A2Z6QLD4"/>
<feature type="region of interest" description="Disordered" evidence="1">
    <location>
        <begin position="1"/>
        <end position="30"/>
    </location>
</feature>
<feature type="compositionally biased region" description="Basic and acidic residues" evidence="1">
    <location>
        <begin position="1"/>
        <end position="12"/>
    </location>
</feature>
<protein>
    <submittedName>
        <fullName evidence="2">Uncharacterized protein</fullName>
    </submittedName>
</protein>
<evidence type="ECO:0000313" key="3">
    <source>
        <dbReference type="EMBL" id="GES97651.1"/>
    </source>
</evidence>
<sequence length="91" mass="10459">MNGLPCDDHDSSSSDDDNDDSRRGGHPYPVTRENYIRNIRFAFNSAEQQLPIGQLKYAQLFFSIMEFDILEQVTSLPSLAKRAVRMLTLRH</sequence>
<dbReference type="EMBL" id="BLAL01000259">
    <property type="protein sequence ID" value="GES97651.1"/>
    <property type="molecule type" value="Genomic_DNA"/>
</dbReference>
<dbReference type="Proteomes" id="UP000247702">
    <property type="component" value="Unassembled WGS sequence"/>
</dbReference>
<reference evidence="2 4" key="1">
    <citation type="submission" date="2017-11" db="EMBL/GenBank/DDBJ databases">
        <title>The genome of Rhizophagus clarus HR1 reveals common genetic basis of auxotrophy among arbuscular mycorrhizal fungi.</title>
        <authorList>
            <person name="Kobayashi Y."/>
        </authorList>
    </citation>
    <scope>NUCLEOTIDE SEQUENCE [LARGE SCALE GENOMIC DNA]</scope>
    <source>
        <strain evidence="2 4">HR1</strain>
    </source>
</reference>
<evidence type="ECO:0000313" key="2">
    <source>
        <dbReference type="EMBL" id="GBB85611.1"/>
    </source>
</evidence>
<evidence type="ECO:0000256" key="1">
    <source>
        <dbReference type="SAM" id="MobiDB-lite"/>
    </source>
</evidence>
<organism evidence="2 4">
    <name type="scientific">Rhizophagus clarus</name>
    <dbReference type="NCBI Taxonomy" id="94130"/>
    <lineage>
        <taxon>Eukaryota</taxon>
        <taxon>Fungi</taxon>
        <taxon>Fungi incertae sedis</taxon>
        <taxon>Mucoromycota</taxon>
        <taxon>Glomeromycotina</taxon>
        <taxon>Glomeromycetes</taxon>
        <taxon>Glomerales</taxon>
        <taxon>Glomeraceae</taxon>
        <taxon>Rhizophagus</taxon>
    </lineage>
</organism>
<accession>A0A2Z6QLD4</accession>
<evidence type="ECO:0000313" key="4">
    <source>
        <dbReference type="Proteomes" id="UP000247702"/>
    </source>
</evidence>
<reference evidence="3" key="2">
    <citation type="submission" date="2019-10" db="EMBL/GenBank/DDBJ databases">
        <title>Conservation and host-specific expression of non-tandemly repeated heterogenous ribosome RNA gene in arbuscular mycorrhizal fungi.</title>
        <authorList>
            <person name="Maeda T."/>
            <person name="Kobayashi Y."/>
            <person name="Nakagawa T."/>
            <person name="Ezawa T."/>
            <person name="Yamaguchi K."/>
            <person name="Bino T."/>
            <person name="Nishimoto Y."/>
            <person name="Shigenobu S."/>
            <person name="Kawaguchi M."/>
        </authorList>
    </citation>
    <scope>NUCLEOTIDE SEQUENCE</scope>
    <source>
        <strain evidence="3">HR1</strain>
    </source>
</reference>